<protein>
    <submittedName>
        <fullName evidence="4">CBS domain-containing protein</fullName>
    </submittedName>
</protein>
<keyword evidence="1 2" id="KW-0129">CBS domain</keyword>
<dbReference type="PANTHER" id="PTHR43080">
    <property type="entry name" value="CBS DOMAIN-CONTAINING PROTEIN CBSX3, MITOCHONDRIAL"/>
    <property type="match status" value="1"/>
</dbReference>
<dbReference type="InterPro" id="IPR051257">
    <property type="entry name" value="Diverse_CBS-Domain"/>
</dbReference>
<dbReference type="PANTHER" id="PTHR43080:SF29">
    <property type="entry name" value="OS02G0818000 PROTEIN"/>
    <property type="match status" value="1"/>
</dbReference>
<dbReference type="InterPro" id="IPR046342">
    <property type="entry name" value="CBS_dom_sf"/>
</dbReference>
<dbReference type="PROSITE" id="PS51371">
    <property type="entry name" value="CBS"/>
    <property type="match status" value="2"/>
</dbReference>
<dbReference type="Pfam" id="PF00571">
    <property type="entry name" value="CBS"/>
    <property type="match status" value="2"/>
</dbReference>
<evidence type="ECO:0000256" key="2">
    <source>
        <dbReference type="PROSITE-ProRule" id="PRU00703"/>
    </source>
</evidence>
<evidence type="ECO:0000259" key="3">
    <source>
        <dbReference type="PROSITE" id="PS51371"/>
    </source>
</evidence>
<organism evidence="4">
    <name type="scientific">Thermodesulfobium narugense</name>
    <dbReference type="NCBI Taxonomy" id="184064"/>
    <lineage>
        <taxon>Bacteria</taxon>
        <taxon>Pseudomonadati</taxon>
        <taxon>Thermodesulfobiota</taxon>
        <taxon>Thermodesulfobiia</taxon>
        <taxon>Thermodesulfobiales</taxon>
        <taxon>Thermodesulfobiaceae</taxon>
        <taxon>Thermodesulfobium</taxon>
    </lineage>
</organism>
<gene>
    <name evidence="4" type="ORF">ENL70_04900</name>
</gene>
<dbReference type="AlphaFoldDB" id="A0A7C5PAH9"/>
<feature type="domain" description="CBS" evidence="3">
    <location>
        <begin position="8"/>
        <end position="65"/>
    </location>
</feature>
<name>A0A7C5PAH9_9BACT</name>
<accession>A0A7C5PAH9</accession>
<sequence>MKKVRDIMTKNVVKSDKDSTIYDLARLMDQNRIGCIVIAEDDKPIGIVTERDIITKCLAKEMNPREVKAKDIMSSPVITIEPDAEMLEAAKVMVSRMIRRLPVVENNKLVGIITTSDMIRESSKGKRKEDSLIYLAAEYEVF</sequence>
<comment type="caution">
    <text evidence="4">The sequence shown here is derived from an EMBL/GenBank/DDBJ whole genome shotgun (WGS) entry which is preliminary data.</text>
</comment>
<evidence type="ECO:0000313" key="4">
    <source>
        <dbReference type="EMBL" id="HHI65866.1"/>
    </source>
</evidence>
<proteinExistence type="predicted"/>
<dbReference type="SMART" id="SM00116">
    <property type="entry name" value="CBS"/>
    <property type="match status" value="2"/>
</dbReference>
<reference evidence="4" key="1">
    <citation type="journal article" date="2020" name="mSystems">
        <title>Genome- and Community-Level Interaction Insights into Carbon Utilization and Element Cycling Functions of Hydrothermarchaeota in Hydrothermal Sediment.</title>
        <authorList>
            <person name="Zhou Z."/>
            <person name="Liu Y."/>
            <person name="Xu W."/>
            <person name="Pan J."/>
            <person name="Luo Z.H."/>
            <person name="Li M."/>
        </authorList>
    </citation>
    <scope>NUCLEOTIDE SEQUENCE [LARGE SCALE GENOMIC DNA]</scope>
    <source>
        <strain evidence="4">SpSt-1019</strain>
    </source>
</reference>
<evidence type="ECO:0000256" key="1">
    <source>
        <dbReference type="ARBA" id="ARBA00023122"/>
    </source>
</evidence>
<feature type="domain" description="CBS" evidence="3">
    <location>
        <begin position="73"/>
        <end position="129"/>
    </location>
</feature>
<dbReference type="Gene3D" id="3.10.580.10">
    <property type="entry name" value="CBS-domain"/>
    <property type="match status" value="1"/>
</dbReference>
<dbReference type="EMBL" id="DRUY01000164">
    <property type="protein sequence ID" value="HHI65866.1"/>
    <property type="molecule type" value="Genomic_DNA"/>
</dbReference>
<dbReference type="SUPFAM" id="SSF54631">
    <property type="entry name" value="CBS-domain pair"/>
    <property type="match status" value="1"/>
</dbReference>
<dbReference type="InterPro" id="IPR000644">
    <property type="entry name" value="CBS_dom"/>
</dbReference>